<dbReference type="GO" id="GO:0006281">
    <property type="term" value="P:DNA repair"/>
    <property type="evidence" value="ECO:0007669"/>
    <property type="project" value="InterPro"/>
</dbReference>
<accession>A0A6A8M6X4</accession>
<organism evidence="9">
    <name type="scientific">Baileyella intestinalis</name>
    <dbReference type="NCBI Taxonomy" id="2606709"/>
    <lineage>
        <taxon>Bacteria</taxon>
        <taxon>Bacillati</taxon>
        <taxon>Bacillota</taxon>
        <taxon>Clostridia</taxon>
        <taxon>Peptostreptococcales</taxon>
        <taxon>Anaerovoracaceae</taxon>
        <taxon>Baileyella</taxon>
    </lineage>
</organism>
<feature type="domain" description="DDH" evidence="6">
    <location>
        <begin position="66"/>
        <end position="215"/>
    </location>
</feature>
<proteinExistence type="inferred from homology"/>
<sequence length="557" mass="61724">MNIFDNNTKNIPARILEIMKNRGITGPEEIREYISRKPQTAYDPFLMKGMDEAVSRIFQAVDNKEKIVVYGDYDTDGVTSTALLMRAIGTYTSNLSYYIPSRLDEGYGLHKESISRIKEEGADLLISVDCGATAAEEVEFAHSISLDTVITDHHNVGEKKAPGIVVDPRDKDSGYPFTGLAGVGVAYKLVLALSAERPLPPGMKLSLLELVAIGTIGDIMPLTDENRTIVKYGLNVINSGRGCLGIMRLIEMAGLDYKTITATGLAFGIIPRINSAGRLGDASVSVKMLLSENEDSAEVYCSRLMELNDRRRSLQDKAYEVCRPEAEHQLEDGDFLLIEARGVHEGILGIVAGKIKEEMHRPVVIVTPGGEDGLWKGTGRSVEGVNLFEMLNKYNQRFVHFGGHNAACGFTIEESEIAQLRKDLQRDMAQVCRENPDVFDEPVFVDEYIGIEEADLDLAEGLKLFEPCGKDNEMPVFGFSNVRIEDWKFLKNGRKYARFSVVAGRDRITGLLFHNAEDALSLAESGEPLDVYGKLEINNWRNISSVQMIVDGIRLSR</sequence>
<dbReference type="InterPro" id="IPR051673">
    <property type="entry name" value="SSDNA_exonuclease_RecJ"/>
</dbReference>
<evidence type="ECO:0000256" key="3">
    <source>
        <dbReference type="ARBA" id="ARBA00022722"/>
    </source>
</evidence>
<dbReference type="NCBIfam" id="TIGR00644">
    <property type="entry name" value="recJ"/>
    <property type="match status" value="1"/>
</dbReference>
<comment type="similarity">
    <text evidence="1">Belongs to the RecJ family.</text>
</comment>
<dbReference type="EMBL" id="VUNB01000001">
    <property type="protein sequence ID" value="MST68039.1"/>
    <property type="molecule type" value="Genomic_DNA"/>
</dbReference>
<dbReference type="PANTHER" id="PTHR30255">
    <property type="entry name" value="SINGLE-STRANDED-DNA-SPECIFIC EXONUCLEASE RECJ"/>
    <property type="match status" value="1"/>
</dbReference>
<feature type="domain" description="RecJ OB" evidence="8">
    <location>
        <begin position="445"/>
        <end position="550"/>
    </location>
</feature>
<comment type="caution">
    <text evidence="9">The sequence shown here is derived from an EMBL/GenBank/DDBJ whole genome shotgun (WGS) entry which is preliminary data.</text>
</comment>
<dbReference type="GO" id="GO:0008409">
    <property type="term" value="F:5'-3' exonuclease activity"/>
    <property type="evidence" value="ECO:0007669"/>
    <property type="project" value="InterPro"/>
</dbReference>
<dbReference type="InterPro" id="IPR004610">
    <property type="entry name" value="RecJ"/>
</dbReference>
<dbReference type="GO" id="GO:0003676">
    <property type="term" value="F:nucleic acid binding"/>
    <property type="evidence" value="ECO:0007669"/>
    <property type="project" value="InterPro"/>
</dbReference>
<dbReference type="Pfam" id="PF02272">
    <property type="entry name" value="DHHA1"/>
    <property type="match status" value="1"/>
</dbReference>
<dbReference type="PANTHER" id="PTHR30255:SF2">
    <property type="entry name" value="SINGLE-STRANDED-DNA-SPECIFIC EXONUCLEASE RECJ"/>
    <property type="match status" value="1"/>
</dbReference>
<evidence type="ECO:0000256" key="5">
    <source>
        <dbReference type="ARBA" id="ARBA00022839"/>
    </source>
</evidence>
<evidence type="ECO:0000256" key="4">
    <source>
        <dbReference type="ARBA" id="ARBA00022801"/>
    </source>
</evidence>
<dbReference type="RefSeq" id="WP_154571520.1">
    <property type="nucleotide sequence ID" value="NZ_VUNB01000001.1"/>
</dbReference>
<dbReference type="InterPro" id="IPR041122">
    <property type="entry name" value="RecJ_OB"/>
</dbReference>
<dbReference type="Gene3D" id="3.90.1640.30">
    <property type="match status" value="1"/>
</dbReference>
<dbReference type="InterPro" id="IPR003156">
    <property type="entry name" value="DHHA1_dom"/>
</dbReference>
<keyword evidence="5 9" id="KW-0269">Exonuclease</keyword>
<dbReference type="Pfam" id="PF17768">
    <property type="entry name" value="RecJ_OB"/>
    <property type="match status" value="1"/>
</dbReference>
<evidence type="ECO:0000259" key="6">
    <source>
        <dbReference type="Pfam" id="PF01368"/>
    </source>
</evidence>
<dbReference type="AlphaFoldDB" id="A0A6A8M6X4"/>
<dbReference type="GO" id="GO:0006310">
    <property type="term" value="P:DNA recombination"/>
    <property type="evidence" value="ECO:0007669"/>
    <property type="project" value="InterPro"/>
</dbReference>
<keyword evidence="3" id="KW-0540">Nuclease</keyword>
<feature type="domain" description="DHHA1" evidence="7">
    <location>
        <begin position="341"/>
        <end position="426"/>
    </location>
</feature>
<gene>
    <name evidence="9" type="primary">recJ</name>
    <name evidence="9" type="ORF">FYJ66_00220</name>
</gene>
<dbReference type="Pfam" id="PF01368">
    <property type="entry name" value="DHH"/>
    <property type="match status" value="1"/>
</dbReference>
<evidence type="ECO:0000259" key="7">
    <source>
        <dbReference type="Pfam" id="PF02272"/>
    </source>
</evidence>
<evidence type="ECO:0000256" key="1">
    <source>
        <dbReference type="ARBA" id="ARBA00005915"/>
    </source>
</evidence>
<dbReference type="Gene3D" id="3.10.310.30">
    <property type="match status" value="1"/>
</dbReference>
<protein>
    <recommendedName>
        <fullName evidence="2">Single-stranded-DNA-specific exonuclease RecJ</fullName>
    </recommendedName>
</protein>
<evidence type="ECO:0000259" key="8">
    <source>
        <dbReference type="Pfam" id="PF17768"/>
    </source>
</evidence>
<keyword evidence="4" id="KW-0378">Hydrolase</keyword>
<dbReference type="InterPro" id="IPR038763">
    <property type="entry name" value="DHH_sf"/>
</dbReference>
<dbReference type="SUPFAM" id="SSF64182">
    <property type="entry name" value="DHH phosphoesterases"/>
    <property type="match status" value="1"/>
</dbReference>
<evidence type="ECO:0000313" key="9">
    <source>
        <dbReference type="EMBL" id="MST68039.1"/>
    </source>
</evidence>
<dbReference type="InterPro" id="IPR001667">
    <property type="entry name" value="DDH_dom"/>
</dbReference>
<name>A0A6A8M6X4_9FIRM</name>
<evidence type="ECO:0000256" key="2">
    <source>
        <dbReference type="ARBA" id="ARBA00019841"/>
    </source>
</evidence>
<reference evidence="9" key="1">
    <citation type="submission" date="2019-09" db="EMBL/GenBank/DDBJ databases">
        <title>In-depth cultivation of the pig gut microbiome towards novel bacterial diversity and tailored functional studies.</title>
        <authorList>
            <person name="Wylensek D."/>
            <person name="Hitch T.C.A."/>
            <person name="Clavel T."/>
        </authorList>
    </citation>
    <scope>NUCLEOTIDE SEQUENCE</scope>
    <source>
        <strain evidence="9">RF-744-FAT-WT-3</strain>
    </source>
</reference>